<dbReference type="Gene3D" id="3.40.630.40">
    <property type="entry name" value="Zn-dependent exopeptidases"/>
    <property type="match status" value="1"/>
</dbReference>
<dbReference type="SUPFAM" id="SSF53187">
    <property type="entry name" value="Zn-dependent exopeptidases"/>
    <property type="match status" value="1"/>
</dbReference>
<protein>
    <submittedName>
        <fullName evidence="1">Uncharacterized protein</fullName>
    </submittedName>
</protein>
<organism evidence="1 2">
    <name type="scientific">Macrostomum lignano</name>
    <dbReference type="NCBI Taxonomy" id="282301"/>
    <lineage>
        <taxon>Eukaryota</taxon>
        <taxon>Metazoa</taxon>
        <taxon>Spiralia</taxon>
        <taxon>Lophotrochozoa</taxon>
        <taxon>Platyhelminthes</taxon>
        <taxon>Rhabditophora</taxon>
        <taxon>Macrostomorpha</taxon>
        <taxon>Macrostomida</taxon>
        <taxon>Macrostomidae</taxon>
        <taxon>Macrostomum</taxon>
    </lineage>
</organism>
<evidence type="ECO:0000313" key="1">
    <source>
        <dbReference type="EMBL" id="PAA60529.1"/>
    </source>
</evidence>
<dbReference type="EMBL" id="NIVC01002143">
    <property type="protein sequence ID" value="PAA60529.1"/>
    <property type="molecule type" value="Genomic_DNA"/>
</dbReference>
<name>A0A267EI53_9PLAT</name>
<accession>A0A267EI53</accession>
<gene>
    <name evidence="1" type="ORF">BOX15_Mlig019304g2</name>
</gene>
<dbReference type="OrthoDB" id="71260at2759"/>
<evidence type="ECO:0000313" key="2">
    <source>
        <dbReference type="Proteomes" id="UP000215902"/>
    </source>
</evidence>
<reference evidence="1 2" key="1">
    <citation type="submission" date="2017-06" db="EMBL/GenBank/DDBJ databases">
        <title>A platform for efficient transgenesis in Macrostomum lignano, a flatworm model organism for stem cell research.</title>
        <authorList>
            <person name="Berezikov E."/>
        </authorList>
    </citation>
    <scope>NUCLEOTIDE SEQUENCE [LARGE SCALE GENOMIC DNA]</scope>
    <source>
        <strain evidence="1">DV1</strain>
        <tissue evidence="1">Whole organism</tissue>
    </source>
</reference>
<feature type="non-terminal residue" evidence="1">
    <location>
        <position position="1"/>
    </location>
</feature>
<sequence length="168" mass="18207">AEAAVSYAPGNCPLVLTCPHDGSLRPADMPDRDPQQPGVVTCNDDLVAPLTRRVHQLLTDRYGLEAFLIVNNVDRLKVNMNRSEARACQPGAAASVTAYRAYHGRVRAALEAASRLAAAPTTMREWVGATRCFWTFTDRTIPSSGWSLATASRPPCWTPVTTRPSSAL</sequence>
<dbReference type="Proteomes" id="UP000215902">
    <property type="component" value="Unassembled WGS sequence"/>
</dbReference>
<dbReference type="AlphaFoldDB" id="A0A267EI53"/>
<keyword evidence="2" id="KW-1185">Reference proteome</keyword>
<comment type="caution">
    <text evidence="1">The sequence shown here is derived from an EMBL/GenBank/DDBJ whole genome shotgun (WGS) entry which is preliminary data.</text>
</comment>
<proteinExistence type="predicted"/>